<protein>
    <submittedName>
        <fullName evidence="1">Uncharacterized protein</fullName>
    </submittedName>
</protein>
<sequence length="143" mass="15209">MQRELENSMKATRHQVHGMQRGTGKVGVVLHVGGKQNAPVMKTLVRLSPTAGLSERDGGNRLTVPRLASFAGAKRSQLAVLTEAGVTDGLREVVTGVTCLAAVRPLSPRLAVAPIVLDRAQDFEPSYGHDLDLGVDVGGIYSW</sequence>
<dbReference type="AlphaFoldDB" id="A0A084SRE4"/>
<organism evidence="1 2">
    <name type="scientific">Archangium violaceum Cb vi76</name>
    <dbReference type="NCBI Taxonomy" id="1406225"/>
    <lineage>
        <taxon>Bacteria</taxon>
        <taxon>Pseudomonadati</taxon>
        <taxon>Myxococcota</taxon>
        <taxon>Myxococcia</taxon>
        <taxon>Myxococcales</taxon>
        <taxon>Cystobacterineae</taxon>
        <taxon>Archangiaceae</taxon>
        <taxon>Archangium</taxon>
    </lineage>
</organism>
<reference evidence="1 2" key="1">
    <citation type="submission" date="2014-07" db="EMBL/GenBank/DDBJ databases">
        <title>Draft Genome Sequence of Gephyronic Acid Producer, Cystobacter violaceus Strain Cb vi76.</title>
        <authorList>
            <person name="Stevens D.C."/>
            <person name="Young J."/>
            <person name="Carmichael R."/>
            <person name="Tan J."/>
            <person name="Taylor R.E."/>
        </authorList>
    </citation>
    <scope>NUCLEOTIDE SEQUENCE [LARGE SCALE GENOMIC DNA]</scope>
    <source>
        <strain evidence="1 2">Cb vi76</strain>
    </source>
</reference>
<evidence type="ECO:0000313" key="1">
    <source>
        <dbReference type="EMBL" id="KFA91029.1"/>
    </source>
</evidence>
<comment type="caution">
    <text evidence="1">The sequence shown here is derived from an EMBL/GenBank/DDBJ whole genome shotgun (WGS) entry which is preliminary data.</text>
</comment>
<evidence type="ECO:0000313" key="2">
    <source>
        <dbReference type="Proteomes" id="UP000028547"/>
    </source>
</evidence>
<name>A0A084SRE4_9BACT</name>
<dbReference type="EMBL" id="JPMI01000165">
    <property type="protein sequence ID" value="KFA91029.1"/>
    <property type="molecule type" value="Genomic_DNA"/>
</dbReference>
<proteinExistence type="predicted"/>
<accession>A0A084SRE4</accession>
<gene>
    <name evidence="1" type="ORF">Q664_24565</name>
</gene>
<dbReference type="Proteomes" id="UP000028547">
    <property type="component" value="Unassembled WGS sequence"/>
</dbReference>